<organism evidence="7 8">
    <name type="scientific">Kribbella pittospori</name>
    <dbReference type="NCBI Taxonomy" id="722689"/>
    <lineage>
        <taxon>Bacteria</taxon>
        <taxon>Bacillati</taxon>
        <taxon>Actinomycetota</taxon>
        <taxon>Actinomycetes</taxon>
        <taxon>Propionibacteriales</taxon>
        <taxon>Kribbellaceae</taxon>
        <taxon>Kribbella</taxon>
    </lineage>
</organism>
<reference evidence="7 8" key="1">
    <citation type="submission" date="2019-02" db="EMBL/GenBank/DDBJ databases">
        <title>Kribbella capetownensis sp. nov. and Kribbella speibonae sp. nov., isolated from soil.</title>
        <authorList>
            <person name="Curtis S.M."/>
            <person name="Norton I."/>
            <person name="Everest G.J."/>
            <person name="Meyers P.R."/>
        </authorList>
    </citation>
    <scope>NUCLEOTIDE SEQUENCE [LARGE SCALE GENOMIC DNA]</scope>
    <source>
        <strain evidence="7 8">NRRL B-24813</strain>
    </source>
</reference>
<proteinExistence type="predicted"/>
<feature type="transmembrane region" description="Helical" evidence="6">
    <location>
        <begin position="296"/>
        <end position="320"/>
    </location>
</feature>
<keyword evidence="2" id="KW-1003">Cell membrane</keyword>
<dbReference type="InterPro" id="IPR001851">
    <property type="entry name" value="ABC_transp_permease"/>
</dbReference>
<keyword evidence="3 6" id="KW-0812">Transmembrane</keyword>
<gene>
    <name evidence="7" type="ORF">E0H73_07985</name>
</gene>
<dbReference type="RefSeq" id="WP_131352844.1">
    <property type="nucleotide sequence ID" value="NZ_SJKB01000002.1"/>
</dbReference>
<dbReference type="PANTHER" id="PTHR43370:SF1">
    <property type="entry name" value="GUANOSINE ABC TRANSPORTER PERMEASE PROTEIN NUPQ"/>
    <property type="match status" value="1"/>
</dbReference>
<dbReference type="Pfam" id="PF02653">
    <property type="entry name" value="BPD_transp_2"/>
    <property type="match status" value="1"/>
</dbReference>
<feature type="transmembrane region" description="Helical" evidence="6">
    <location>
        <begin position="26"/>
        <end position="46"/>
    </location>
</feature>
<evidence type="ECO:0000256" key="5">
    <source>
        <dbReference type="ARBA" id="ARBA00023136"/>
    </source>
</evidence>
<comment type="caution">
    <text evidence="7">The sequence shown here is derived from an EMBL/GenBank/DDBJ whole genome shotgun (WGS) entry which is preliminary data.</text>
</comment>
<dbReference type="GO" id="GO:0022857">
    <property type="term" value="F:transmembrane transporter activity"/>
    <property type="evidence" value="ECO:0007669"/>
    <property type="project" value="InterPro"/>
</dbReference>
<dbReference type="AlphaFoldDB" id="A0A4R0KUR6"/>
<feature type="transmembrane region" description="Helical" evidence="6">
    <location>
        <begin position="332"/>
        <end position="351"/>
    </location>
</feature>
<dbReference type="PANTHER" id="PTHR43370">
    <property type="entry name" value="SUGAR ABC TRANSPORTER INTEGRAL MEMBRANE PROTEIN-RELATED"/>
    <property type="match status" value="1"/>
</dbReference>
<evidence type="ECO:0000256" key="3">
    <source>
        <dbReference type="ARBA" id="ARBA00022692"/>
    </source>
</evidence>
<evidence type="ECO:0000256" key="1">
    <source>
        <dbReference type="ARBA" id="ARBA00004651"/>
    </source>
</evidence>
<evidence type="ECO:0000256" key="2">
    <source>
        <dbReference type="ARBA" id="ARBA00022475"/>
    </source>
</evidence>
<keyword evidence="5 6" id="KW-0472">Membrane</keyword>
<evidence type="ECO:0000313" key="7">
    <source>
        <dbReference type="EMBL" id="TCC64339.1"/>
    </source>
</evidence>
<protein>
    <submittedName>
        <fullName evidence="7">ABC transporter permease</fullName>
    </submittedName>
</protein>
<dbReference type="OrthoDB" id="9792579at2"/>
<dbReference type="GO" id="GO:0005886">
    <property type="term" value="C:plasma membrane"/>
    <property type="evidence" value="ECO:0007669"/>
    <property type="project" value="UniProtKB-SubCell"/>
</dbReference>
<dbReference type="Proteomes" id="UP000291144">
    <property type="component" value="Unassembled WGS sequence"/>
</dbReference>
<feature type="transmembrane region" description="Helical" evidence="6">
    <location>
        <begin position="106"/>
        <end position="129"/>
    </location>
</feature>
<feature type="transmembrane region" description="Helical" evidence="6">
    <location>
        <begin position="260"/>
        <end position="284"/>
    </location>
</feature>
<accession>A0A4R0KUR6</accession>
<evidence type="ECO:0000256" key="6">
    <source>
        <dbReference type="SAM" id="Phobius"/>
    </source>
</evidence>
<evidence type="ECO:0000313" key="8">
    <source>
        <dbReference type="Proteomes" id="UP000291144"/>
    </source>
</evidence>
<feature type="transmembrane region" description="Helical" evidence="6">
    <location>
        <begin position="58"/>
        <end position="74"/>
    </location>
</feature>
<evidence type="ECO:0000256" key="4">
    <source>
        <dbReference type="ARBA" id="ARBA00022989"/>
    </source>
</evidence>
<feature type="transmembrane region" description="Helical" evidence="6">
    <location>
        <begin position="80"/>
        <end position="99"/>
    </location>
</feature>
<comment type="subcellular location">
    <subcellularLocation>
        <location evidence="1">Cell membrane</location>
        <topology evidence="1">Multi-pass membrane protein</topology>
    </subcellularLocation>
</comment>
<feature type="transmembrane region" description="Helical" evidence="6">
    <location>
        <begin position="200"/>
        <end position="230"/>
    </location>
</feature>
<feature type="transmembrane region" description="Helical" evidence="6">
    <location>
        <begin position="135"/>
        <end position="153"/>
    </location>
</feature>
<dbReference type="CDD" id="cd06580">
    <property type="entry name" value="TM_PBP1_transp_TpRbsC_like"/>
    <property type="match status" value="1"/>
</dbReference>
<feature type="transmembrane region" description="Helical" evidence="6">
    <location>
        <begin position="358"/>
        <end position="375"/>
    </location>
</feature>
<sequence>MTMAPEELRPAGAPSAALVPRRRISIWVWLLVGLVLISAVRVLTGANEVDSAGTMRETVNASVPIALAALAGLWSERAGVVNIGLEGMMILGTIGAGYFGYWYGPWAGIVGAMVFGLIGAALHALATVYFGVDHIVSGVAINIIALGAAAFLADTWFSGLRGGGPTQSPPLDAPLSITLPGISDAMITLQDKHWFIISDLASLVAAVTTELSSMTVLAVIFIVGSALLLWRTGFGLRLRSCGESPVAAESLGVNVYRYKVIAVLTSGAIAGAGGAFIALVSSGIYQNGQTGGRGYIGLAAMIFGNWRPGGLVMGSVLFGYTDALQLRAGGEAVHALLILVAIILLGVAILQFRRGLKIAAATSLVIAVGFAVWFFTTDTVPADFTRMTPYVTTLLVLGLAAQRLRMPAADGLRYRRGQAG</sequence>
<dbReference type="EMBL" id="SJKB01000002">
    <property type="protein sequence ID" value="TCC64339.1"/>
    <property type="molecule type" value="Genomic_DNA"/>
</dbReference>
<keyword evidence="8" id="KW-1185">Reference proteome</keyword>
<name>A0A4R0KUR6_9ACTN</name>
<keyword evidence="4 6" id="KW-1133">Transmembrane helix</keyword>